<dbReference type="GO" id="GO:0043546">
    <property type="term" value="F:molybdopterin cofactor binding"/>
    <property type="evidence" value="ECO:0007669"/>
    <property type="project" value="InterPro"/>
</dbReference>
<evidence type="ECO:0000256" key="2">
    <source>
        <dbReference type="ARBA" id="ARBA00001966"/>
    </source>
</evidence>
<dbReference type="PANTHER" id="PTHR43105">
    <property type="entry name" value="RESPIRATORY NITRATE REDUCTASE"/>
    <property type="match status" value="1"/>
</dbReference>
<evidence type="ECO:0000313" key="6">
    <source>
        <dbReference type="EMBL" id="OIQ70879.1"/>
    </source>
</evidence>
<evidence type="ECO:0000259" key="5">
    <source>
        <dbReference type="Pfam" id="PF04324"/>
    </source>
</evidence>
<protein>
    <submittedName>
        <fullName evidence="6">Nitrate reductase</fullName>
        <ecNumber evidence="6">1.7.99.4</ecNumber>
    </submittedName>
</protein>
<organism evidence="6">
    <name type="scientific">mine drainage metagenome</name>
    <dbReference type="NCBI Taxonomy" id="410659"/>
    <lineage>
        <taxon>unclassified sequences</taxon>
        <taxon>metagenomes</taxon>
        <taxon>ecological metagenomes</taxon>
    </lineage>
</organism>
<accession>A0A1J5PT20</accession>
<dbReference type="Pfam" id="PF04324">
    <property type="entry name" value="Fer2_BFD"/>
    <property type="match status" value="1"/>
</dbReference>
<sequence>MVPVSGYQSLGQARLYADGHFHTPDGRARFAAVAYQPLAEPRVSAYPFSLNTGRLRDQWHGMSRTGTLGRLFGHVPEPVLQMHPQDMRRRGFAEGDLVRVSSKRGTLLVPVQASDELALTQVFMAMHWGSEVLSGQGADGQPLAGVNALTTSAYCPSSKQPEFKHAAVKVEKADLPWTLLALAWLAPESAHTSRAQLVALMPQLAFATCVPFGRERSGLLFRAAHSQPPAEGLLCQVEAALGLDGQHILRYSDTQRGQRRALNLLRDSGQTRLEGFMLAGDTSAQAWITTLLKESLPAQQFGQALLAAGATPPVPVVTKGQQVCTCFNVTDLAIHQFLSLCDAAEPDRLAAMQASLQCGTHCGSCMPQLQRLVRQVPVALVA</sequence>
<gene>
    <name evidence="6" type="primary">narB_4</name>
    <name evidence="6" type="ORF">GALL_475060</name>
</gene>
<dbReference type="PANTHER" id="PTHR43105:SF9">
    <property type="entry name" value="NADPH-FE(3+) OXIDOREDUCTASE SUBUNIT ALPHA"/>
    <property type="match status" value="1"/>
</dbReference>
<dbReference type="InterPro" id="IPR007419">
    <property type="entry name" value="BFD-like_2Fe2S-bd_dom"/>
</dbReference>
<dbReference type="Gene3D" id="2.40.40.20">
    <property type="match status" value="1"/>
</dbReference>
<evidence type="ECO:0000256" key="1">
    <source>
        <dbReference type="ARBA" id="ARBA00001942"/>
    </source>
</evidence>
<dbReference type="InterPro" id="IPR041854">
    <property type="entry name" value="BFD-like_2Fe2S-bd_dom_sf"/>
</dbReference>
<feature type="domain" description="Molybdopterin dinucleotide-binding" evidence="4">
    <location>
        <begin position="48"/>
        <end position="166"/>
    </location>
</feature>
<dbReference type="Pfam" id="PF01568">
    <property type="entry name" value="Molydop_binding"/>
    <property type="match status" value="1"/>
</dbReference>
<dbReference type="EMBL" id="MLJW01003983">
    <property type="protein sequence ID" value="OIQ70879.1"/>
    <property type="molecule type" value="Genomic_DNA"/>
</dbReference>
<dbReference type="InterPro" id="IPR006657">
    <property type="entry name" value="MoPterin_dinucl-bd_dom"/>
</dbReference>
<dbReference type="EC" id="1.7.99.4" evidence="6"/>
<dbReference type="Gene3D" id="1.10.10.1100">
    <property type="entry name" value="BFD-like [2Fe-2S]-binding domain"/>
    <property type="match status" value="1"/>
</dbReference>
<keyword evidence="3 6" id="KW-0560">Oxidoreductase</keyword>
<feature type="domain" description="BFD-like [2Fe-2S]-binding" evidence="5">
    <location>
        <begin position="323"/>
        <end position="374"/>
    </location>
</feature>
<name>A0A1J5PT20_9ZZZZ</name>
<dbReference type="InterPro" id="IPR050123">
    <property type="entry name" value="Prok_molybdopt-oxidoreductase"/>
</dbReference>
<dbReference type="InterPro" id="IPR041957">
    <property type="entry name" value="CT_Nitrate-R-NapA-like"/>
</dbReference>
<proteinExistence type="predicted"/>
<dbReference type="InterPro" id="IPR009010">
    <property type="entry name" value="Asp_de-COase-like_dom_sf"/>
</dbReference>
<reference evidence="6" key="1">
    <citation type="submission" date="2016-10" db="EMBL/GenBank/DDBJ databases">
        <title>Sequence of Gallionella enrichment culture.</title>
        <authorList>
            <person name="Poehlein A."/>
            <person name="Muehling M."/>
            <person name="Daniel R."/>
        </authorList>
    </citation>
    <scope>NUCLEOTIDE SEQUENCE</scope>
</reference>
<dbReference type="AlphaFoldDB" id="A0A1J5PT20"/>
<dbReference type="SUPFAM" id="SSF50692">
    <property type="entry name" value="ADC-like"/>
    <property type="match status" value="1"/>
</dbReference>
<comment type="caution">
    <text evidence="6">The sequence shown here is derived from an EMBL/GenBank/DDBJ whole genome shotgun (WGS) entry which is preliminary data.</text>
</comment>
<dbReference type="GO" id="GO:0016020">
    <property type="term" value="C:membrane"/>
    <property type="evidence" value="ECO:0007669"/>
    <property type="project" value="TreeGrafter"/>
</dbReference>
<comment type="cofactor">
    <cofactor evidence="2">
        <name>[4Fe-4S] cluster</name>
        <dbReference type="ChEBI" id="CHEBI:49883"/>
    </cofactor>
</comment>
<evidence type="ECO:0000256" key="3">
    <source>
        <dbReference type="ARBA" id="ARBA00023002"/>
    </source>
</evidence>
<dbReference type="GO" id="GO:0016491">
    <property type="term" value="F:oxidoreductase activity"/>
    <property type="evidence" value="ECO:0007669"/>
    <property type="project" value="UniProtKB-KW"/>
</dbReference>
<comment type="cofactor">
    <cofactor evidence="1">
        <name>Mo-bis(molybdopterin guanine dinucleotide)</name>
        <dbReference type="ChEBI" id="CHEBI:60539"/>
    </cofactor>
</comment>
<dbReference type="CDD" id="cd02791">
    <property type="entry name" value="MopB_CT_Nitrate-R-NapA-like"/>
    <property type="match status" value="1"/>
</dbReference>
<evidence type="ECO:0000259" key="4">
    <source>
        <dbReference type="Pfam" id="PF01568"/>
    </source>
</evidence>